<keyword evidence="5" id="KW-0808">Transferase</keyword>
<dbReference type="GO" id="GO:0006310">
    <property type="term" value="P:DNA recombination"/>
    <property type="evidence" value="ECO:0007669"/>
    <property type="project" value="UniProtKB-KW"/>
</dbReference>
<keyword evidence="6" id="KW-0548">Nucleotidyltransferase</keyword>
<keyword evidence="7" id="KW-0540">Nuclease</keyword>
<evidence type="ECO:0000256" key="13">
    <source>
        <dbReference type="ARBA" id="ARBA00022908"/>
    </source>
</evidence>
<keyword evidence="15" id="KW-0239">DNA-directed DNA polymerase</keyword>
<dbReference type="Pfam" id="PF00665">
    <property type="entry name" value="rve"/>
    <property type="match status" value="1"/>
</dbReference>
<dbReference type="SUPFAM" id="SSF56672">
    <property type="entry name" value="DNA/RNA polymerases"/>
    <property type="match status" value="1"/>
</dbReference>
<dbReference type="Proteomes" id="UP000694569">
    <property type="component" value="Unplaced"/>
</dbReference>
<evidence type="ECO:0000256" key="12">
    <source>
        <dbReference type="ARBA" id="ARBA00022842"/>
    </source>
</evidence>
<reference evidence="24" key="1">
    <citation type="submission" date="2025-08" db="UniProtKB">
        <authorList>
            <consortium name="Ensembl"/>
        </authorList>
    </citation>
    <scope>IDENTIFICATION</scope>
</reference>
<dbReference type="CDD" id="cd00024">
    <property type="entry name" value="CD_CSD"/>
    <property type="match status" value="1"/>
</dbReference>
<dbReference type="GO" id="GO:0015074">
    <property type="term" value="P:DNA integration"/>
    <property type="evidence" value="ECO:0007669"/>
    <property type="project" value="UniProtKB-KW"/>
</dbReference>
<keyword evidence="14" id="KW-0695">RNA-directed DNA polymerase</keyword>
<comment type="similarity">
    <text evidence="2">Belongs to the beta type-B retroviral polymerase family. HERV class-II K(HML-2) pol subfamily.</text>
</comment>
<dbReference type="GeneTree" id="ENSGT01040000240511"/>
<dbReference type="GO" id="GO:0005634">
    <property type="term" value="C:nucleus"/>
    <property type="evidence" value="ECO:0007669"/>
    <property type="project" value="UniProtKB-SubCell"/>
</dbReference>
<dbReference type="InterPro" id="IPR056924">
    <property type="entry name" value="SH3_Tf2-1"/>
</dbReference>
<dbReference type="InterPro" id="IPR000477">
    <property type="entry name" value="RT_dom"/>
</dbReference>
<evidence type="ECO:0000259" key="23">
    <source>
        <dbReference type="PROSITE" id="PS50994"/>
    </source>
</evidence>
<evidence type="ECO:0000256" key="14">
    <source>
        <dbReference type="ARBA" id="ARBA00022918"/>
    </source>
</evidence>
<evidence type="ECO:0000259" key="22">
    <source>
        <dbReference type="PROSITE" id="PS50878"/>
    </source>
</evidence>
<dbReference type="Pfam" id="PF17919">
    <property type="entry name" value="RT_RNaseH_2"/>
    <property type="match status" value="1"/>
</dbReference>
<evidence type="ECO:0000313" key="24">
    <source>
        <dbReference type="Ensembl" id="ENSLLEP00000021011.1"/>
    </source>
</evidence>
<evidence type="ECO:0000256" key="17">
    <source>
        <dbReference type="ARBA" id="ARBA00023172"/>
    </source>
</evidence>
<sequence>MVDGSTLRTGPITHETTPLLLLIGTKHQEHLQWDIVPSPLFPLVLGLPWLRTHNPSIDWSSNTVSFPSHHCEHLCMNGYTTEKIGFSTYPASELPVKYSDFQDVFEKRGADTLPPHREYDCPIDLLPGAPIPHGRIYNLSVPESQSLKEYIEDGLQKGFIRHSTSPAGAGIFFVGKRDGGLRPCVDYRALNAITVRNRYPLPLIPELLDRVKDACIFTKIDLRGAYNLVRMRRGDEWKTAFRSRYGHFEYRVMPFGLCNASAAFQHFLNDIFRDILDTFLVIYLEDLLIFSRSLQEHEQHVRLVLSRLRQHKLYGKIEKSTFETPSIEFLGYILSPGHVEMDKTKVKAILDWPTPKDKKAVQQFMGFANFYRRFIRSFSHLSAPITSLTKKDVRFQWSTEAQQAFKRLKESFTQAPVLKQPEIHLPYYLETDASDIALGAILSHKFGDKKLLHPVAFYSRRLNSAEQNYNIGEKELLAIKNALEEWRHLLEGATHPVTVFTNHRNLEYLRTAKRLRPRPRQARWALFFSRFSLLIIYRPGTRNGKADALSRQYDSSTPTTAIPNDTILPSDFFCATKDTLMENIRRHSRNPPTNIQGLIPIEGFLYHEKQIYAPPETRLQVLQHAHDIPASGHGGVKKTINTVQRYFWWPSVKKDVAAFVLSCPVCARNQPRARPAGLLQPLALPLLPWKDLSMDFIVDLPPSRQHTTIFVVVDRCTKMAHFIPAIGLPTTAHTATLFIREIFRLHGIPHSIVSDRGSQFTSRFWFQMCRSLKITRYLSSAFHPQSNGQTERTNQTLEQYLRCYTTHLQDDWLDILPLTEFAYNNQVHSSTRLSPFYANYGYHPDILPDIPLNTPVPEVSNRLRPLRLQLRTLRQQLQLAQDNQKKYADRNRRPAPQYTPGDKVLLSTAHLRLDCPSKTLGPRFIGPFQVLKMVNPVAAHLTLPSSYRIHPVFHVSLLKPWRENPFPGRHTDPVPPVSVSGEEEYEVSKILDSRLRYGKLEYLVHWKGYGPEDRSWEPGANIHPPAKVAFHLRYPSKPSVKRTRGSHLGGGSCHAPLHGPLPVQTAMLGEVPYSPEIPRGASLQVPGPQDGEGEPGDAPRRRLNPSPEEESAHAREQTLLSSINPGTLAPSAGRLGVLHDTCSGDPRMPPIDLPKFQVPQLHLQYPDERYFHDPMNPI</sequence>
<dbReference type="PANTHER" id="PTHR37984">
    <property type="entry name" value="PROTEIN CBG26694"/>
    <property type="match status" value="1"/>
</dbReference>
<dbReference type="PROSITE" id="PS50994">
    <property type="entry name" value="INTEGRASE"/>
    <property type="match status" value="1"/>
</dbReference>
<dbReference type="FunFam" id="3.10.20.370:FF:000001">
    <property type="entry name" value="Retrovirus-related Pol polyprotein from transposon 17.6-like protein"/>
    <property type="match status" value="1"/>
</dbReference>
<evidence type="ECO:0000256" key="6">
    <source>
        <dbReference type="ARBA" id="ARBA00022695"/>
    </source>
</evidence>
<dbReference type="InterPro" id="IPR000953">
    <property type="entry name" value="Chromo/chromo_shadow_dom"/>
</dbReference>
<keyword evidence="18" id="KW-0511">Multifunctional enzyme</keyword>
<dbReference type="GO" id="GO:0003887">
    <property type="term" value="F:DNA-directed DNA polymerase activity"/>
    <property type="evidence" value="ECO:0007669"/>
    <property type="project" value="UniProtKB-KW"/>
</dbReference>
<evidence type="ECO:0000256" key="11">
    <source>
        <dbReference type="ARBA" id="ARBA00022801"/>
    </source>
</evidence>
<evidence type="ECO:0000256" key="3">
    <source>
        <dbReference type="ARBA" id="ARBA00012180"/>
    </source>
</evidence>
<dbReference type="InterPro" id="IPR036397">
    <property type="entry name" value="RNaseH_sf"/>
</dbReference>
<dbReference type="Gene3D" id="2.40.50.40">
    <property type="match status" value="1"/>
</dbReference>
<feature type="domain" description="Chromo" evidence="21">
    <location>
        <begin position="985"/>
        <end position="1022"/>
    </location>
</feature>
<feature type="compositionally biased region" description="Basic and acidic residues" evidence="20">
    <location>
        <begin position="883"/>
        <end position="892"/>
    </location>
</feature>
<dbReference type="GO" id="GO:0006508">
    <property type="term" value="P:proteolysis"/>
    <property type="evidence" value="ECO:0007669"/>
    <property type="project" value="UniProtKB-KW"/>
</dbReference>
<dbReference type="Pfam" id="PF00078">
    <property type="entry name" value="RVT_1"/>
    <property type="match status" value="1"/>
</dbReference>
<dbReference type="InterPro" id="IPR001584">
    <property type="entry name" value="Integrase_cat-core"/>
</dbReference>
<dbReference type="Gene3D" id="3.10.10.10">
    <property type="entry name" value="HIV Type 1 Reverse Transcriptase, subunit A, domain 1"/>
    <property type="match status" value="1"/>
</dbReference>
<evidence type="ECO:0000256" key="4">
    <source>
        <dbReference type="ARBA" id="ARBA00022670"/>
    </source>
</evidence>
<dbReference type="AlphaFoldDB" id="A0A8C5MX85"/>
<keyword evidence="9" id="KW-0064">Aspartyl protease</keyword>
<dbReference type="InterPro" id="IPR041577">
    <property type="entry name" value="RT_RNaseH_2"/>
</dbReference>
<evidence type="ECO:0000256" key="8">
    <source>
        <dbReference type="ARBA" id="ARBA00022723"/>
    </source>
</evidence>
<dbReference type="GO" id="GO:0003964">
    <property type="term" value="F:RNA-directed DNA polymerase activity"/>
    <property type="evidence" value="ECO:0007669"/>
    <property type="project" value="UniProtKB-KW"/>
</dbReference>
<dbReference type="GO" id="GO:0003677">
    <property type="term" value="F:DNA binding"/>
    <property type="evidence" value="ECO:0007669"/>
    <property type="project" value="UniProtKB-KW"/>
</dbReference>
<dbReference type="EC" id="3.1.26.4" evidence="3"/>
<dbReference type="Gene3D" id="3.10.20.370">
    <property type="match status" value="1"/>
</dbReference>
<evidence type="ECO:0000256" key="2">
    <source>
        <dbReference type="ARBA" id="ARBA00010879"/>
    </source>
</evidence>
<keyword evidence="13" id="KW-0229">DNA integration</keyword>
<dbReference type="Pfam" id="PF24626">
    <property type="entry name" value="SH3_Tf2-1"/>
    <property type="match status" value="1"/>
</dbReference>
<evidence type="ECO:0000259" key="21">
    <source>
        <dbReference type="PROSITE" id="PS50013"/>
    </source>
</evidence>
<keyword evidence="16" id="KW-0238">DNA-binding</keyword>
<evidence type="ECO:0000256" key="18">
    <source>
        <dbReference type="ARBA" id="ARBA00023268"/>
    </source>
</evidence>
<dbReference type="Gene3D" id="3.30.420.10">
    <property type="entry name" value="Ribonuclease H-like superfamily/Ribonuclease H"/>
    <property type="match status" value="1"/>
</dbReference>
<dbReference type="GO" id="GO:0004190">
    <property type="term" value="F:aspartic-type endopeptidase activity"/>
    <property type="evidence" value="ECO:0007669"/>
    <property type="project" value="UniProtKB-KW"/>
</dbReference>
<accession>A0A8C5MX85</accession>
<dbReference type="Gene3D" id="1.10.340.70">
    <property type="match status" value="1"/>
</dbReference>
<dbReference type="InterPro" id="IPR023780">
    <property type="entry name" value="Chromo_domain"/>
</dbReference>
<dbReference type="CDD" id="cd01647">
    <property type="entry name" value="RT_LTR"/>
    <property type="match status" value="1"/>
</dbReference>
<evidence type="ECO:0000256" key="16">
    <source>
        <dbReference type="ARBA" id="ARBA00023125"/>
    </source>
</evidence>
<dbReference type="OrthoDB" id="427924at2759"/>
<protein>
    <recommendedName>
        <fullName evidence="19">Gypsy retrotransposon integrase-like protein 1</fullName>
        <ecNumber evidence="3">3.1.26.4</ecNumber>
    </recommendedName>
</protein>
<dbReference type="PROSITE" id="PS50878">
    <property type="entry name" value="RT_POL"/>
    <property type="match status" value="1"/>
</dbReference>
<keyword evidence="12" id="KW-0460">Magnesium</keyword>
<keyword evidence="8" id="KW-0479">Metal-binding</keyword>
<dbReference type="Pfam" id="PF17921">
    <property type="entry name" value="Integrase_H2C2"/>
    <property type="match status" value="1"/>
</dbReference>
<dbReference type="GO" id="GO:0046872">
    <property type="term" value="F:metal ion binding"/>
    <property type="evidence" value="ECO:0007669"/>
    <property type="project" value="UniProtKB-KW"/>
</dbReference>
<dbReference type="InterPro" id="IPR041588">
    <property type="entry name" value="Integrase_H2C2"/>
</dbReference>
<dbReference type="InterPro" id="IPR012337">
    <property type="entry name" value="RNaseH-like_sf"/>
</dbReference>
<feature type="region of interest" description="Disordered" evidence="20">
    <location>
        <begin position="1072"/>
        <end position="1116"/>
    </location>
</feature>
<dbReference type="FunFam" id="3.30.420.10:FF:000032">
    <property type="entry name" value="Retrovirus-related Pol polyprotein from transposon 297-like Protein"/>
    <property type="match status" value="1"/>
</dbReference>
<feature type="region of interest" description="Disordered" evidence="20">
    <location>
        <begin position="879"/>
        <end position="901"/>
    </location>
</feature>
<feature type="region of interest" description="Disordered" evidence="20">
    <location>
        <begin position="1038"/>
        <end position="1057"/>
    </location>
</feature>
<evidence type="ECO:0000256" key="9">
    <source>
        <dbReference type="ARBA" id="ARBA00022750"/>
    </source>
</evidence>
<dbReference type="FunFam" id="3.30.70.270:FF:000026">
    <property type="entry name" value="Transposon Ty3-G Gag-Pol polyprotein"/>
    <property type="match status" value="1"/>
</dbReference>
<organism evidence="24 25">
    <name type="scientific">Leptobrachium leishanense</name>
    <name type="common">Leishan spiny toad</name>
    <dbReference type="NCBI Taxonomy" id="445787"/>
    <lineage>
        <taxon>Eukaryota</taxon>
        <taxon>Metazoa</taxon>
        <taxon>Chordata</taxon>
        <taxon>Craniata</taxon>
        <taxon>Vertebrata</taxon>
        <taxon>Euteleostomi</taxon>
        <taxon>Amphibia</taxon>
        <taxon>Batrachia</taxon>
        <taxon>Anura</taxon>
        <taxon>Pelobatoidea</taxon>
        <taxon>Megophryidae</taxon>
        <taxon>Leptobrachium</taxon>
    </lineage>
</organism>
<dbReference type="SUPFAM" id="SSF54160">
    <property type="entry name" value="Chromo domain-like"/>
    <property type="match status" value="1"/>
</dbReference>
<dbReference type="InterPro" id="IPR016197">
    <property type="entry name" value="Chromo-like_dom_sf"/>
</dbReference>
<evidence type="ECO:0000313" key="25">
    <source>
        <dbReference type="Proteomes" id="UP000694569"/>
    </source>
</evidence>
<dbReference type="Pfam" id="PF00385">
    <property type="entry name" value="Chromo"/>
    <property type="match status" value="1"/>
</dbReference>
<dbReference type="InterPro" id="IPR021109">
    <property type="entry name" value="Peptidase_aspartic_dom_sf"/>
</dbReference>
<evidence type="ECO:0000256" key="19">
    <source>
        <dbReference type="ARBA" id="ARBA00039658"/>
    </source>
</evidence>
<dbReference type="PROSITE" id="PS50013">
    <property type="entry name" value="CHROMO_2"/>
    <property type="match status" value="1"/>
</dbReference>
<dbReference type="SMART" id="SM00298">
    <property type="entry name" value="CHROMO"/>
    <property type="match status" value="1"/>
</dbReference>
<dbReference type="CDD" id="cd09274">
    <property type="entry name" value="RNase_HI_RT_Ty3"/>
    <property type="match status" value="1"/>
</dbReference>
<dbReference type="InterPro" id="IPR043502">
    <property type="entry name" value="DNA/RNA_pol_sf"/>
</dbReference>
<keyword evidence="17" id="KW-0233">DNA recombination</keyword>
<keyword evidence="10" id="KW-0255">Endonuclease</keyword>
<evidence type="ECO:0000256" key="5">
    <source>
        <dbReference type="ARBA" id="ARBA00022679"/>
    </source>
</evidence>
<dbReference type="SUPFAM" id="SSF53098">
    <property type="entry name" value="Ribonuclease H-like"/>
    <property type="match status" value="1"/>
</dbReference>
<evidence type="ECO:0000256" key="1">
    <source>
        <dbReference type="ARBA" id="ARBA00004123"/>
    </source>
</evidence>
<dbReference type="Ensembl" id="ENSLLET00000021826.1">
    <property type="protein sequence ID" value="ENSLLEP00000021011.1"/>
    <property type="gene ID" value="ENSLLEG00000013313.1"/>
</dbReference>
<keyword evidence="11" id="KW-0378">Hydrolase</keyword>
<feature type="domain" description="Integrase catalytic" evidence="23">
    <location>
        <begin position="684"/>
        <end position="843"/>
    </location>
</feature>
<name>A0A8C5MX85_9ANUR</name>
<dbReference type="FunFam" id="1.10.340.70:FF:000001">
    <property type="entry name" value="Retrovirus-related Pol polyprotein from transposon gypsy-like Protein"/>
    <property type="match status" value="1"/>
</dbReference>
<reference evidence="24" key="2">
    <citation type="submission" date="2025-09" db="UniProtKB">
        <authorList>
            <consortium name="Ensembl"/>
        </authorList>
    </citation>
    <scope>IDENTIFICATION</scope>
</reference>
<feature type="domain" description="Reverse transcriptase" evidence="22">
    <location>
        <begin position="155"/>
        <end position="334"/>
    </location>
</feature>
<dbReference type="GO" id="GO:0004523">
    <property type="term" value="F:RNA-DNA hybrid ribonuclease activity"/>
    <property type="evidence" value="ECO:0007669"/>
    <property type="project" value="UniProtKB-EC"/>
</dbReference>
<evidence type="ECO:0000256" key="10">
    <source>
        <dbReference type="ARBA" id="ARBA00022759"/>
    </source>
</evidence>
<comment type="subcellular location">
    <subcellularLocation>
        <location evidence="1">Nucleus</location>
    </subcellularLocation>
</comment>
<evidence type="ECO:0000256" key="15">
    <source>
        <dbReference type="ARBA" id="ARBA00022932"/>
    </source>
</evidence>
<evidence type="ECO:0000256" key="20">
    <source>
        <dbReference type="SAM" id="MobiDB-lite"/>
    </source>
</evidence>
<keyword evidence="4" id="KW-0645">Protease</keyword>
<proteinExistence type="inferred from homology"/>
<dbReference type="Gene3D" id="3.30.70.270">
    <property type="match status" value="2"/>
</dbReference>
<keyword evidence="25" id="KW-1185">Reference proteome</keyword>
<dbReference type="InterPro" id="IPR050951">
    <property type="entry name" value="Retrovirus_Pol_polyprotein"/>
</dbReference>
<evidence type="ECO:0000256" key="7">
    <source>
        <dbReference type="ARBA" id="ARBA00022722"/>
    </source>
</evidence>
<dbReference type="PANTHER" id="PTHR37984:SF5">
    <property type="entry name" value="PROTEIN NYNRIN-LIKE"/>
    <property type="match status" value="1"/>
</dbReference>
<dbReference type="Gene3D" id="2.40.70.10">
    <property type="entry name" value="Acid Proteases"/>
    <property type="match status" value="1"/>
</dbReference>
<dbReference type="InterPro" id="IPR043128">
    <property type="entry name" value="Rev_trsase/Diguanyl_cyclase"/>
</dbReference>